<accession>A0A919A7F9</accession>
<evidence type="ECO:0000256" key="3">
    <source>
        <dbReference type="ARBA" id="ARBA00022475"/>
    </source>
</evidence>
<dbReference type="Proteomes" id="UP000630718">
    <property type="component" value="Unassembled WGS sequence"/>
</dbReference>
<evidence type="ECO:0000313" key="11">
    <source>
        <dbReference type="Proteomes" id="UP000630718"/>
    </source>
</evidence>
<comment type="subcellular location">
    <subcellularLocation>
        <location evidence="1">Cell membrane</location>
        <topology evidence="1">Multi-pass membrane protein</topology>
    </subcellularLocation>
</comment>
<gene>
    <name evidence="10" type="ORF">GCM10018772_14910</name>
</gene>
<organism evidence="10 11">
    <name type="scientific">Streptomyces fumanus</name>
    <dbReference type="NCBI Taxonomy" id="67302"/>
    <lineage>
        <taxon>Bacteria</taxon>
        <taxon>Bacillati</taxon>
        <taxon>Actinomycetota</taxon>
        <taxon>Actinomycetes</taxon>
        <taxon>Kitasatosporales</taxon>
        <taxon>Streptomycetaceae</taxon>
        <taxon>Streptomyces</taxon>
    </lineage>
</organism>
<dbReference type="PANTHER" id="PTHR30506:SF3">
    <property type="entry name" value="UPF0126 INNER MEMBRANE PROTEIN YADS-RELATED"/>
    <property type="match status" value="1"/>
</dbReference>
<feature type="transmembrane region" description="Helical" evidence="8">
    <location>
        <begin position="95"/>
        <end position="114"/>
    </location>
</feature>
<keyword evidence="6 8" id="KW-0472">Membrane</keyword>
<protein>
    <submittedName>
        <fullName evidence="10">UPF0126 membrane protein</fullName>
    </submittedName>
</protein>
<name>A0A919A7F9_9ACTN</name>
<feature type="transmembrane region" description="Helical" evidence="8">
    <location>
        <begin position="120"/>
        <end position="140"/>
    </location>
</feature>
<evidence type="ECO:0000313" key="10">
    <source>
        <dbReference type="EMBL" id="GHE92269.1"/>
    </source>
</evidence>
<feature type="transmembrane region" description="Helical" evidence="8">
    <location>
        <begin position="33"/>
        <end position="52"/>
    </location>
</feature>
<feature type="region of interest" description="Disordered" evidence="7">
    <location>
        <begin position="210"/>
        <end position="237"/>
    </location>
</feature>
<evidence type="ECO:0000256" key="4">
    <source>
        <dbReference type="ARBA" id="ARBA00022692"/>
    </source>
</evidence>
<dbReference type="EMBL" id="BNBI01000003">
    <property type="protein sequence ID" value="GHE92269.1"/>
    <property type="molecule type" value="Genomic_DNA"/>
</dbReference>
<keyword evidence="3" id="KW-1003">Cell membrane</keyword>
<dbReference type="GO" id="GO:0005886">
    <property type="term" value="C:plasma membrane"/>
    <property type="evidence" value="ECO:0007669"/>
    <property type="project" value="UniProtKB-SubCell"/>
</dbReference>
<sequence length="253" mass="26179">MHLFAPSAQYCFDLLGIFAFALSGACLAVRKDFGLFAAVVVAEAAGLGGGLLRDLVLDVPPVAFTDPGYPTAALVTALAVYFGRPPDEESWAVRLLDAMALGLFSVTGTIKALQHGMGPVPAAALGVATAVGGGVLASVVSRELPTLMRWNADLYAVPAMAGAGGVSLLHGTGTLDVRTAMSAAAAACVLRLLATHFRWRLPRSSMWRSRAPHRNGGFGVPPTAGGHRPVPGSGEDTLRLTVPRDVFAEGPRP</sequence>
<comment type="caution">
    <text evidence="10">The sequence shown here is derived from an EMBL/GenBank/DDBJ whole genome shotgun (WGS) entry which is preliminary data.</text>
</comment>
<dbReference type="PANTHER" id="PTHR30506">
    <property type="entry name" value="INNER MEMBRANE PROTEIN"/>
    <property type="match status" value="1"/>
</dbReference>
<evidence type="ECO:0000259" key="9">
    <source>
        <dbReference type="Pfam" id="PF03458"/>
    </source>
</evidence>
<keyword evidence="4 8" id="KW-0812">Transmembrane</keyword>
<evidence type="ECO:0000256" key="6">
    <source>
        <dbReference type="ARBA" id="ARBA00023136"/>
    </source>
</evidence>
<feature type="domain" description="Glycine transporter" evidence="9">
    <location>
        <begin position="11"/>
        <end position="83"/>
    </location>
</feature>
<feature type="transmembrane region" description="Helical" evidence="8">
    <location>
        <begin position="67"/>
        <end position="83"/>
    </location>
</feature>
<dbReference type="AlphaFoldDB" id="A0A919A7F9"/>
<feature type="domain" description="Glycine transporter" evidence="9">
    <location>
        <begin position="95"/>
        <end position="169"/>
    </location>
</feature>
<evidence type="ECO:0000256" key="2">
    <source>
        <dbReference type="ARBA" id="ARBA00008193"/>
    </source>
</evidence>
<evidence type="ECO:0000256" key="1">
    <source>
        <dbReference type="ARBA" id="ARBA00004651"/>
    </source>
</evidence>
<reference evidence="10" key="2">
    <citation type="submission" date="2020-09" db="EMBL/GenBank/DDBJ databases">
        <authorList>
            <person name="Sun Q."/>
            <person name="Ohkuma M."/>
        </authorList>
    </citation>
    <scope>NUCLEOTIDE SEQUENCE</scope>
    <source>
        <strain evidence="10">JCM 4477</strain>
    </source>
</reference>
<evidence type="ECO:0000256" key="5">
    <source>
        <dbReference type="ARBA" id="ARBA00022989"/>
    </source>
</evidence>
<keyword evidence="5 8" id="KW-1133">Transmembrane helix</keyword>
<dbReference type="RefSeq" id="WP_190203340.1">
    <property type="nucleotide sequence ID" value="NZ_BNBI01000003.1"/>
</dbReference>
<keyword evidence="11" id="KW-1185">Reference proteome</keyword>
<proteinExistence type="inferred from homology"/>
<comment type="similarity">
    <text evidence="2">Belongs to the UPF0126 family.</text>
</comment>
<dbReference type="Pfam" id="PF03458">
    <property type="entry name" value="Gly_transporter"/>
    <property type="match status" value="2"/>
</dbReference>
<evidence type="ECO:0000256" key="7">
    <source>
        <dbReference type="SAM" id="MobiDB-lite"/>
    </source>
</evidence>
<dbReference type="InterPro" id="IPR005115">
    <property type="entry name" value="Gly_transporter"/>
</dbReference>
<evidence type="ECO:0000256" key="8">
    <source>
        <dbReference type="SAM" id="Phobius"/>
    </source>
</evidence>
<feature type="transmembrane region" description="Helical" evidence="8">
    <location>
        <begin position="6"/>
        <end position="26"/>
    </location>
</feature>
<reference evidence="10" key="1">
    <citation type="journal article" date="2014" name="Int. J. Syst. Evol. Microbiol.">
        <title>Complete genome sequence of Corynebacterium casei LMG S-19264T (=DSM 44701T), isolated from a smear-ripened cheese.</title>
        <authorList>
            <consortium name="US DOE Joint Genome Institute (JGI-PGF)"/>
            <person name="Walter F."/>
            <person name="Albersmeier A."/>
            <person name="Kalinowski J."/>
            <person name="Ruckert C."/>
        </authorList>
    </citation>
    <scope>NUCLEOTIDE SEQUENCE</scope>
    <source>
        <strain evidence="10">JCM 4477</strain>
    </source>
</reference>